<dbReference type="AlphaFoldDB" id="A0A4P9WCA4"/>
<dbReference type="GO" id="GO:1990904">
    <property type="term" value="C:ribonucleoprotein complex"/>
    <property type="evidence" value="ECO:0007669"/>
    <property type="project" value="UniProtKB-KW"/>
</dbReference>
<protein>
    <recommendedName>
        <fullName evidence="7">Large ribosomal subunit protein mL40</fullName>
    </recommendedName>
</protein>
<reference evidence="9" key="1">
    <citation type="journal article" date="2018" name="Nat. Microbiol.">
        <title>Leveraging single-cell genomics to expand the fungal tree of life.</title>
        <authorList>
            <person name="Ahrendt S.R."/>
            <person name="Quandt C.A."/>
            <person name="Ciobanu D."/>
            <person name="Clum A."/>
            <person name="Salamov A."/>
            <person name="Andreopoulos B."/>
            <person name="Cheng J.F."/>
            <person name="Woyke T."/>
            <person name="Pelin A."/>
            <person name="Henrissat B."/>
            <person name="Reynolds N.K."/>
            <person name="Benny G.L."/>
            <person name="Smith M.E."/>
            <person name="James T.Y."/>
            <person name="Grigoriev I.V."/>
        </authorList>
    </citation>
    <scope>NUCLEOTIDE SEQUENCE [LARGE SCALE GENOMIC DNA]</scope>
</reference>
<proteinExistence type="inferred from homology"/>
<evidence type="ECO:0000256" key="7">
    <source>
        <dbReference type="ARBA" id="ARBA00035192"/>
    </source>
</evidence>
<gene>
    <name evidence="8" type="ORF">BDK51DRAFT_15032</name>
</gene>
<dbReference type="GO" id="GO:0005739">
    <property type="term" value="C:mitochondrion"/>
    <property type="evidence" value="ECO:0007669"/>
    <property type="project" value="UniProtKB-SubCell"/>
</dbReference>
<keyword evidence="4" id="KW-0689">Ribosomal protein</keyword>
<evidence type="ECO:0000256" key="2">
    <source>
        <dbReference type="ARBA" id="ARBA00009360"/>
    </source>
</evidence>
<dbReference type="EMBL" id="KZ996662">
    <property type="protein sequence ID" value="RKO88520.1"/>
    <property type="molecule type" value="Genomic_DNA"/>
</dbReference>
<dbReference type="GO" id="GO:0005840">
    <property type="term" value="C:ribosome"/>
    <property type="evidence" value="ECO:0007669"/>
    <property type="project" value="UniProtKB-KW"/>
</dbReference>
<evidence type="ECO:0000256" key="4">
    <source>
        <dbReference type="ARBA" id="ARBA00022980"/>
    </source>
</evidence>
<keyword evidence="5" id="KW-0496">Mitochondrion</keyword>
<comment type="subcellular location">
    <subcellularLocation>
        <location evidence="1">Mitochondrion</location>
    </subcellularLocation>
</comment>
<evidence type="ECO:0000256" key="6">
    <source>
        <dbReference type="ARBA" id="ARBA00023274"/>
    </source>
</evidence>
<keyword evidence="6" id="KW-0687">Ribonucleoprotein</keyword>
<keyword evidence="3" id="KW-0809">Transit peptide</keyword>
<name>A0A4P9WCA4_9FUNG</name>
<evidence type="ECO:0000256" key="3">
    <source>
        <dbReference type="ARBA" id="ARBA00022946"/>
    </source>
</evidence>
<organism evidence="8 9">
    <name type="scientific">Blyttiomyces helicus</name>
    <dbReference type="NCBI Taxonomy" id="388810"/>
    <lineage>
        <taxon>Eukaryota</taxon>
        <taxon>Fungi</taxon>
        <taxon>Fungi incertae sedis</taxon>
        <taxon>Chytridiomycota</taxon>
        <taxon>Chytridiomycota incertae sedis</taxon>
        <taxon>Chytridiomycetes</taxon>
        <taxon>Chytridiomycetes incertae sedis</taxon>
        <taxon>Blyttiomyces</taxon>
    </lineage>
</organism>
<comment type="similarity">
    <text evidence="2">Belongs to the mitochondrion-specific ribosomal protein mL40 family.</text>
</comment>
<dbReference type="Proteomes" id="UP000269721">
    <property type="component" value="Unassembled WGS sequence"/>
</dbReference>
<dbReference type="InterPro" id="IPR019192">
    <property type="entry name" value="Ribosomal_mL40"/>
</dbReference>
<dbReference type="Gene3D" id="6.10.250.3440">
    <property type="match status" value="1"/>
</dbReference>
<evidence type="ECO:0000313" key="8">
    <source>
        <dbReference type="EMBL" id="RKO88520.1"/>
    </source>
</evidence>
<keyword evidence="9" id="KW-1185">Reference proteome</keyword>
<accession>A0A4P9WCA4</accession>
<evidence type="ECO:0000313" key="9">
    <source>
        <dbReference type="Proteomes" id="UP000269721"/>
    </source>
</evidence>
<evidence type="ECO:0000256" key="5">
    <source>
        <dbReference type="ARBA" id="ARBA00023128"/>
    </source>
</evidence>
<feature type="non-terminal residue" evidence="8">
    <location>
        <position position="1"/>
    </location>
</feature>
<evidence type="ECO:0000256" key="1">
    <source>
        <dbReference type="ARBA" id="ARBA00004173"/>
    </source>
</evidence>
<dbReference type="Pfam" id="PF09812">
    <property type="entry name" value="MRP-L28"/>
    <property type="match status" value="1"/>
</dbReference>
<sequence>DAIERAWVLVKQREAAEVMAVVRRRHEAMRAAMLELEAVGGRLFEAAVAPEPGPPEGSVLVFPKRLKVPTETPP</sequence>
<feature type="non-terminal residue" evidence="8">
    <location>
        <position position="74"/>
    </location>
</feature>